<dbReference type="PROSITE" id="PS51318">
    <property type="entry name" value="TAT"/>
    <property type="match status" value="1"/>
</dbReference>
<dbReference type="InterPro" id="IPR006311">
    <property type="entry name" value="TAT_signal"/>
</dbReference>
<dbReference type="RefSeq" id="WP_369725711.1">
    <property type="nucleotide sequence ID" value="NZ_CP165734.1"/>
</dbReference>
<sequence>MAKTERRASSGVSRRELLAAGIVAGSSLAISSGTAKADTISQKVPWAPGEASNPVPVSKSGYQFFSPDEVAWVDAAVSRLIPNDELGPGAQEVGVTVFLDRQLAGAYGRAERWYMGGPWAKGTESQGYQSRMTPAQLYRAAIKAIDGYCRTKFGGKPFVELSAEQQDEVLGELEEGKAKLDQVDAKTFFKQLLLNTQEGYFADPLYGGNKDMAAWKMIGFPGARYDYRDFVSKHGQRYPLPPVSLYGRPDWTPKG</sequence>
<dbReference type="EC" id="1.-.-.-" evidence="1"/>
<name>A0AB39XT58_9BRAD</name>
<reference evidence="1" key="1">
    <citation type="submission" date="2024-08" db="EMBL/GenBank/DDBJ databases">
        <authorList>
            <person name="Chaddad Z."/>
            <person name="Lamrabet M."/>
            <person name="Bouhnik O."/>
            <person name="Alami S."/>
            <person name="Wipf D."/>
            <person name="Courty P.E."/>
            <person name="Missbah El Idrissi M."/>
        </authorList>
    </citation>
    <scope>NUCLEOTIDE SEQUENCE</scope>
    <source>
        <strain evidence="1">LLZ17</strain>
    </source>
</reference>
<keyword evidence="1" id="KW-0560">Oxidoreductase</keyword>
<dbReference type="InterPro" id="IPR027056">
    <property type="entry name" value="Gluconate_2DH_su3"/>
</dbReference>
<organism evidence="1">
    <name type="scientific">Bradyrhizobium sp. LLZ17</name>
    <dbReference type="NCBI Taxonomy" id="3239388"/>
    <lineage>
        <taxon>Bacteria</taxon>
        <taxon>Pseudomonadati</taxon>
        <taxon>Pseudomonadota</taxon>
        <taxon>Alphaproteobacteria</taxon>
        <taxon>Hyphomicrobiales</taxon>
        <taxon>Nitrobacteraceae</taxon>
        <taxon>Bradyrhizobium</taxon>
    </lineage>
</organism>
<accession>A0AB39XT58</accession>
<gene>
    <name evidence="1" type="ORF">AB8Z38_14005</name>
</gene>
<dbReference type="EMBL" id="CP165734">
    <property type="protein sequence ID" value="XDV60355.1"/>
    <property type="molecule type" value="Genomic_DNA"/>
</dbReference>
<proteinExistence type="predicted"/>
<evidence type="ECO:0000313" key="1">
    <source>
        <dbReference type="EMBL" id="XDV60355.1"/>
    </source>
</evidence>
<dbReference type="AlphaFoldDB" id="A0AB39XT58"/>
<protein>
    <submittedName>
        <fullName evidence="1">Gluconate 2-dehydrogenase subunit 3 family protein</fullName>
        <ecNumber evidence="1">1.-.-.-</ecNumber>
    </submittedName>
</protein>
<dbReference type="Pfam" id="PF13618">
    <property type="entry name" value="Gluconate_2-dh3"/>
    <property type="match status" value="1"/>
</dbReference>
<dbReference type="GO" id="GO:0016491">
    <property type="term" value="F:oxidoreductase activity"/>
    <property type="evidence" value="ECO:0007669"/>
    <property type="project" value="UniProtKB-KW"/>
</dbReference>